<reference evidence="3 4" key="1">
    <citation type="journal article" date="2017" name="Nature">
        <title>The Apostasia genome and the evolution of orchids.</title>
        <authorList>
            <person name="Zhang G.Q."/>
            <person name="Liu K.W."/>
            <person name="Li Z."/>
            <person name="Lohaus R."/>
            <person name="Hsiao Y.Y."/>
            <person name="Niu S.C."/>
            <person name="Wang J.Y."/>
            <person name="Lin Y.C."/>
            <person name="Xu Q."/>
            <person name="Chen L.J."/>
            <person name="Yoshida K."/>
            <person name="Fujiwara S."/>
            <person name="Wang Z.W."/>
            <person name="Zhang Y.Q."/>
            <person name="Mitsuda N."/>
            <person name="Wang M."/>
            <person name="Liu G.H."/>
            <person name="Pecoraro L."/>
            <person name="Huang H.X."/>
            <person name="Xiao X.J."/>
            <person name="Lin M."/>
            <person name="Wu X.Y."/>
            <person name="Wu W.L."/>
            <person name="Chen Y.Y."/>
            <person name="Chang S.B."/>
            <person name="Sakamoto S."/>
            <person name="Ohme-Takagi M."/>
            <person name="Yagi M."/>
            <person name="Zeng S.J."/>
            <person name="Shen C.Y."/>
            <person name="Yeh C.M."/>
            <person name="Luo Y.B."/>
            <person name="Tsai W.C."/>
            <person name="Van de Peer Y."/>
            <person name="Liu Z.J."/>
        </authorList>
    </citation>
    <scope>NUCLEOTIDE SEQUENCE [LARGE SCALE GENOMIC DNA]</scope>
    <source>
        <strain evidence="4">cv. Shenzhen</strain>
        <tissue evidence="3">Stem</tissue>
    </source>
</reference>
<evidence type="ECO:0000313" key="3">
    <source>
        <dbReference type="EMBL" id="PKA51829.1"/>
    </source>
</evidence>
<dbReference type="Pfam" id="PF25268">
    <property type="entry name" value="DUF7866"/>
    <property type="match status" value="1"/>
</dbReference>
<feature type="chain" id="PRO_5014151261" description="DUF7866 domain-containing protein" evidence="1">
    <location>
        <begin position="23"/>
        <end position="157"/>
    </location>
</feature>
<evidence type="ECO:0000259" key="2">
    <source>
        <dbReference type="Pfam" id="PF25268"/>
    </source>
</evidence>
<feature type="domain" description="DUF7866" evidence="2">
    <location>
        <begin position="107"/>
        <end position="156"/>
    </location>
</feature>
<evidence type="ECO:0000256" key="1">
    <source>
        <dbReference type="SAM" id="SignalP"/>
    </source>
</evidence>
<dbReference type="Proteomes" id="UP000236161">
    <property type="component" value="Unassembled WGS sequence"/>
</dbReference>
<dbReference type="STRING" id="1088818.A0A2I0A8E9"/>
<sequence length="157" mass="16327">MAILSLLLLLLLLLPLPLQINAGPPTSEPGSPAAAGNLFPATPTEYRPVEAAVLPSGTEGIPPALTRGQGSATPRPKLKGIDVEGLHKQSSAWFNLMQRAKPDASGGYKTCSACRCCSKSSCVTANCCYDIDCNLPGKPFGSCAFVPKTCDCNSCTN</sequence>
<gene>
    <name evidence="3" type="ORF">AXF42_Ash008058</name>
</gene>
<organism evidence="3 4">
    <name type="scientific">Apostasia shenzhenica</name>
    <dbReference type="NCBI Taxonomy" id="1088818"/>
    <lineage>
        <taxon>Eukaryota</taxon>
        <taxon>Viridiplantae</taxon>
        <taxon>Streptophyta</taxon>
        <taxon>Embryophyta</taxon>
        <taxon>Tracheophyta</taxon>
        <taxon>Spermatophyta</taxon>
        <taxon>Magnoliopsida</taxon>
        <taxon>Liliopsida</taxon>
        <taxon>Asparagales</taxon>
        <taxon>Orchidaceae</taxon>
        <taxon>Apostasioideae</taxon>
        <taxon>Apostasia</taxon>
    </lineage>
</organism>
<dbReference type="OrthoDB" id="768311at2759"/>
<dbReference type="InterPro" id="IPR057188">
    <property type="entry name" value="DUF7866"/>
</dbReference>
<accession>A0A2I0A8E9</accession>
<dbReference type="PANTHER" id="PTHR33786">
    <property type="entry name" value="UBIQUITIN CARBOXYL-TERMINAL HYDROLASE"/>
    <property type="match status" value="1"/>
</dbReference>
<keyword evidence="1" id="KW-0732">Signal</keyword>
<proteinExistence type="predicted"/>
<protein>
    <recommendedName>
        <fullName evidence="2">DUF7866 domain-containing protein</fullName>
    </recommendedName>
</protein>
<dbReference type="AlphaFoldDB" id="A0A2I0A8E9"/>
<name>A0A2I0A8E9_9ASPA</name>
<feature type="signal peptide" evidence="1">
    <location>
        <begin position="1"/>
        <end position="22"/>
    </location>
</feature>
<dbReference type="PANTHER" id="PTHR33786:SF5">
    <property type="entry name" value="EXPRESSED PROTEIN"/>
    <property type="match status" value="1"/>
</dbReference>
<keyword evidence="4" id="KW-1185">Reference proteome</keyword>
<dbReference type="EMBL" id="KZ452012">
    <property type="protein sequence ID" value="PKA51829.1"/>
    <property type="molecule type" value="Genomic_DNA"/>
</dbReference>
<evidence type="ECO:0000313" key="4">
    <source>
        <dbReference type="Proteomes" id="UP000236161"/>
    </source>
</evidence>